<evidence type="ECO:0000256" key="3">
    <source>
        <dbReference type="ARBA" id="ARBA00022884"/>
    </source>
</evidence>
<dbReference type="Pfam" id="PF00849">
    <property type="entry name" value="PseudoU_synth_2"/>
    <property type="match status" value="1"/>
</dbReference>
<comment type="catalytic activity">
    <reaction evidence="1 7">
        <text>a uridine in RNA = a pseudouridine in RNA</text>
        <dbReference type="Rhea" id="RHEA:48348"/>
        <dbReference type="Rhea" id="RHEA-COMP:12068"/>
        <dbReference type="Rhea" id="RHEA-COMP:12069"/>
        <dbReference type="ChEBI" id="CHEBI:65314"/>
        <dbReference type="ChEBI" id="CHEBI:65315"/>
    </reaction>
</comment>
<comment type="similarity">
    <text evidence="2 7">Belongs to the pseudouridine synthase RluA family.</text>
</comment>
<accession>A0A9X8ULR9</accession>
<dbReference type="Gene3D" id="3.10.290.10">
    <property type="entry name" value="RNA-binding S4 domain"/>
    <property type="match status" value="1"/>
</dbReference>
<gene>
    <name evidence="9" type="ORF">EDD78_101492</name>
</gene>
<dbReference type="InterPro" id="IPR036986">
    <property type="entry name" value="S4_RNA-bd_sf"/>
</dbReference>
<evidence type="ECO:0000313" key="10">
    <source>
        <dbReference type="Proteomes" id="UP000294682"/>
    </source>
</evidence>
<comment type="caution">
    <text evidence="9">The sequence shown here is derived from an EMBL/GenBank/DDBJ whole genome shotgun (WGS) entry which is preliminary data.</text>
</comment>
<dbReference type="PANTHER" id="PTHR21600">
    <property type="entry name" value="MITOCHONDRIAL RNA PSEUDOURIDINE SYNTHASE"/>
    <property type="match status" value="1"/>
</dbReference>
<dbReference type="GO" id="GO:0003723">
    <property type="term" value="F:RNA binding"/>
    <property type="evidence" value="ECO:0007669"/>
    <property type="project" value="UniProtKB-KW"/>
</dbReference>
<dbReference type="InterPro" id="IPR006224">
    <property type="entry name" value="PsdUridine_synth_RluA-like_CS"/>
</dbReference>
<protein>
    <recommendedName>
        <fullName evidence="7">Pseudouridine synthase</fullName>
        <ecNumber evidence="7">5.4.99.-</ecNumber>
    </recommendedName>
</protein>
<evidence type="ECO:0000256" key="2">
    <source>
        <dbReference type="ARBA" id="ARBA00010876"/>
    </source>
</evidence>
<dbReference type="SUPFAM" id="SSF55120">
    <property type="entry name" value="Pseudouridine synthase"/>
    <property type="match status" value="1"/>
</dbReference>
<proteinExistence type="inferred from homology"/>
<evidence type="ECO:0000256" key="5">
    <source>
        <dbReference type="PIRSR" id="PIRSR606225-1"/>
    </source>
</evidence>
<evidence type="ECO:0000256" key="6">
    <source>
        <dbReference type="PROSITE-ProRule" id="PRU00182"/>
    </source>
</evidence>
<dbReference type="Proteomes" id="UP000294682">
    <property type="component" value="Unassembled WGS sequence"/>
</dbReference>
<dbReference type="GO" id="GO:0000455">
    <property type="term" value="P:enzyme-directed rRNA pseudouridine synthesis"/>
    <property type="evidence" value="ECO:0007669"/>
    <property type="project" value="TreeGrafter"/>
</dbReference>
<dbReference type="AlphaFoldDB" id="A0A9X8ULR9"/>
<evidence type="ECO:0000313" key="9">
    <source>
        <dbReference type="EMBL" id="TCL45509.1"/>
    </source>
</evidence>
<dbReference type="CDD" id="cd02869">
    <property type="entry name" value="PseudoU_synth_RluA_like"/>
    <property type="match status" value="1"/>
</dbReference>
<keyword evidence="4 7" id="KW-0413">Isomerase</keyword>
<dbReference type="PROSITE" id="PS50889">
    <property type="entry name" value="S4"/>
    <property type="match status" value="1"/>
</dbReference>
<dbReference type="EC" id="5.4.99.-" evidence="7"/>
<dbReference type="GO" id="GO:0140098">
    <property type="term" value="F:catalytic activity, acting on RNA"/>
    <property type="evidence" value="ECO:0007669"/>
    <property type="project" value="UniProtKB-ARBA"/>
</dbReference>
<reference evidence="9 10" key="1">
    <citation type="submission" date="2019-03" db="EMBL/GenBank/DDBJ databases">
        <title>Genomic Encyclopedia of Type Strains, Phase IV (KMG-IV): sequencing the most valuable type-strain genomes for metagenomic binning, comparative biology and taxonomic classification.</title>
        <authorList>
            <person name="Goeker M."/>
        </authorList>
    </citation>
    <scope>NUCLEOTIDE SEQUENCE [LARGE SCALE GENOMIC DNA]</scope>
    <source>
        <strain evidence="9 10">DSM 100433</strain>
    </source>
</reference>
<dbReference type="Gene3D" id="3.30.2350.10">
    <property type="entry name" value="Pseudouridine synthase"/>
    <property type="match status" value="1"/>
</dbReference>
<evidence type="ECO:0000256" key="4">
    <source>
        <dbReference type="ARBA" id="ARBA00023235"/>
    </source>
</evidence>
<keyword evidence="10" id="KW-1185">Reference proteome</keyword>
<dbReference type="EMBL" id="SLUK01000001">
    <property type="protein sequence ID" value="TCL45509.1"/>
    <property type="molecule type" value="Genomic_DNA"/>
</dbReference>
<evidence type="ECO:0000256" key="7">
    <source>
        <dbReference type="RuleBase" id="RU362028"/>
    </source>
</evidence>
<dbReference type="InterPro" id="IPR020103">
    <property type="entry name" value="PsdUridine_synth_cat_dom_sf"/>
</dbReference>
<dbReference type="InterPro" id="IPR050188">
    <property type="entry name" value="RluA_PseudoU_synthase"/>
</dbReference>
<dbReference type="FunFam" id="3.30.2350.10:FF:000006">
    <property type="entry name" value="Pseudouridine synthase"/>
    <property type="match status" value="1"/>
</dbReference>
<sequence>MERLEFTVSPEQAGRRVDVVLAGCAGDLTRSSLQRLIAGGALTLNGAPVLKSCKLAEGDRVVLLLPDPVEPEAQPQDIPLCIVYEDDALLVVNKPRGMVVHPAAGNQDGTLVNALLYHCRGRLSSINGVIRPGIVHRIDKDTSGLLVVAKTDEAHQGLARQIAVHSMLREYRAVVHGSLPQESGRVEAPIGRHPVERKRMAVTARGGKEAVTHYQVLGRYQGFSYLSLRLETGRTHQIRVHMAYIGHPVAGDPVYGPKKTALAGGQCLHAKTIGFTHPLTGERLTFDSELPDYFQKFLSGLRPMA</sequence>
<name>A0A9X8ULR9_9FIRM</name>
<dbReference type="NCBIfam" id="TIGR00005">
    <property type="entry name" value="rluA_subfam"/>
    <property type="match status" value="1"/>
</dbReference>
<dbReference type="PANTHER" id="PTHR21600:SF44">
    <property type="entry name" value="RIBOSOMAL LARGE SUBUNIT PSEUDOURIDINE SYNTHASE D"/>
    <property type="match status" value="1"/>
</dbReference>
<dbReference type="InterPro" id="IPR006145">
    <property type="entry name" value="PsdUridine_synth_RsuA/RluA"/>
</dbReference>
<feature type="active site" evidence="5">
    <location>
        <position position="139"/>
    </location>
</feature>
<evidence type="ECO:0000259" key="8">
    <source>
        <dbReference type="Pfam" id="PF00849"/>
    </source>
</evidence>
<organism evidence="9 10">
    <name type="scientific">Harryflintia acetispora</name>
    <dbReference type="NCBI Taxonomy" id="1849041"/>
    <lineage>
        <taxon>Bacteria</taxon>
        <taxon>Bacillati</taxon>
        <taxon>Bacillota</taxon>
        <taxon>Clostridia</taxon>
        <taxon>Eubacteriales</taxon>
        <taxon>Oscillospiraceae</taxon>
        <taxon>Harryflintia</taxon>
    </lineage>
</organism>
<evidence type="ECO:0000256" key="1">
    <source>
        <dbReference type="ARBA" id="ARBA00000073"/>
    </source>
</evidence>
<dbReference type="RefSeq" id="WP_132083838.1">
    <property type="nucleotide sequence ID" value="NZ_SLUK01000001.1"/>
</dbReference>
<dbReference type="InterPro" id="IPR006225">
    <property type="entry name" value="PsdUridine_synth_RluC/D"/>
</dbReference>
<dbReference type="GO" id="GO:0009982">
    <property type="term" value="F:pseudouridine synthase activity"/>
    <property type="evidence" value="ECO:0007669"/>
    <property type="project" value="InterPro"/>
</dbReference>
<dbReference type="CDD" id="cd00165">
    <property type="entry name" value="S4"/>
    <property type="match status" value="1"/>
</dbReference>
<feature type="domain" description="Pseudouridine synthase RsuA/RluA-like" evidence="8">
    <location>
        <begin position="89"/>
        <end position="243"/>
    </location>
</feature>
<comment type="function">
    <text evidence="7">Responsible for synthesis of pseudouridine from uracil.</text>
</comment>
<dbReference type="SUPFAM" id="SSF55174">
    <property type="entry name" value="Alpha-L RNA-binding motif"/>
    <property type="match status" value="1"/>
</dbReference>
<dbReference type="PROSITE" id="PS01129">
    <property type="entry name" value="PSI_RLU"/>
    <property type="match status" value="1"/>
</dbReference>
<keyword evidence="3 6" id="KW-0694">RNA-binding</keyword>